<evidence type="ECO:0000256" key="3">
    <source>
        <dbReference type="ARBA" id="ARBA00022692"/>
    </source>
</evidence>
<comment type="caution">
    <text evidence="13">The sequence shown here is derived from an EMBL/GenBank/DDBJ whole genome shotgun (WGS) entry which is preliminary data.</text>
</comment>
<evidence type="ECO:0000313" key="13">
    <source>
        <dbReference type="EMBL" id="CAH3013745.1"/>
    </source>
</evidence>
<dbReference type="SUPFAM" id="SSF81321">
    <property type="entry name" value="Family A G protein-coupled receptor-like"/>
    <property type="match status" value="1"/>
</dbReference>
<keyword evidence="3 11" id="KW-0812">Transmembrane</keyword>
<protein>
    <recommendedName>
        <fullName evidence="12">G-protein coupled receptors family 1 profile domain-containing protein</fullName>
    </recommendedName>
</protein>
<evidence type="ECO:0000256" key="11">
    <source>
        <dbReference type="SAM" id="Phobius"/>
    </source>
</evidence>
<keyword evidence="5" id="KW-0297">G-protein coupled receptor</keyword>
<keyword evidence="4 11" id="KW-1133">Transmembrane helix</keyword>
<evidence type="ECO:0000256" key="6">
    <source>
        <dbReference type="ARBA" id="ARBA00023136"/>
    </source>
</evidence>
<keyword evidence="2" id="KW-1003">Cell membrane</keyword>
<dbReference type="PANTHER" id="PTHR24246:SF27">
    <property type="entry name" value="ADENOSINE RECEPTOR, ISOFORM A"/>
    <property type="match status" value="1"/>
</dbReference>
<evidence type="ECO:0000259" key="12">
    <source>
        <dbReference type="PROSITE" id="PS50262"/>
    </source>
</evidence>
<evidence type="ECO:0000256" key="10">
    <source>
        <dbReference type="SAM" id="MobiDB-lite"/>
    </source>
</evidence>
<evidence type="ECO:0000313" key="14">
    <source>
        <dbReference type="Proteomes" id="UP001159427"/>
    </source>
</evidence>
<feature type="transmembrane region" description="Helical" evidence="11">
    <location>
        <begin position="227"/>
        <end position="254"/>
    </location>
</feature>
<keyword evidence="7" id="KW-0675">Receptor</keyword>
<feature type="domain" description="G-protein coupled receptors family 1 profile" evidence="12">
    <location>
        <begin position="36"/>
        <end position="291"/>
    </location>
</feature>
<dbReference type="PROSITE" id="PS50262">
    <property type="entry name" value="G_PROTEIN_RECEP_F1_2"/>
    <property type="match status" value="1"/>
</dbReference>
<dbReference type="InterPro" id="IPR000276">
    <property type="entry name" value="GPCR_Rhodpsn"/>
</dbReference>
<organism evidence="13 14">
    <name type="scientific">Porites evermanni</name>
    <dbReference type="NCBI Taxonomy" id="104178"/>
    <lineage>
        <taxon>Eukaryota</taxon>
        <taxon>Metazoa</taxon>
        <taxon>Cnidaria</taxon>
        <taxon>Anthozoa</taxon>
        <taxon>Hexacorallia</taxon>
        <taxon>Scleractinia</taxon>
        <taxon>Fungiina</taxon>
        <taxon>Poritidae</taxon>
        <taxon>Porites</taxon>
    </lineage>
</organism>
<dbReference type="PANTHER" id="PTHR24246">
    <property type="entry name" value="OLFACTORY RECEPTOR AND ADENOSINE RECEPTOR"/>
    <property type="match status" value="1"/>
</dbReference>
<dbReference type="Gene3D" id="1.20.1070.10">
    <property type="entry name" value="Rhodopsin 7-helix transmembrane proteins"/>
    <property type="match status" value="1"/>
</dbReference>
<feature type="transmembrane region" description="Helical" evidence="11">
    <location>
        <begin position="26"/>
        <end position="45"/>
    </location>
</feature>
<feature type="region of interest" description="Disordered" evidence="10">
    <location>
        <begin position="334"/>
        <end position="364"/>
    </location>
</feature>
<keyword evidence="14" id="KW-1185">Reference proteome</keyword>
<sequence length="364" mass="41428">MSRDNANNTTTATKEIEANLEALPQLIPIGVFIILTNCLVFVLYYSRRSLRKASNYLLLSLAVCDFFNGSVNIPLFLWAFVVLPLQGAKYLPLICAVEVSHNLVAITAACHITLITAEKYIAITRPFKFHVIKKKTMLVALAGAWLISSLVAVAPVGWFSKRMGKIPIALTLEITYNVFCLLAVFVVPYTFIIYAHVIMFRKAFQKKSQFLCRNASRKICKKKKNELKCLVIFATMATVFLLCWLPWFVLRLIYSLVSKKLIIPDSKLLDTASQVILIARYLTSAINPLLYTFFKHDFWIALKRMGTHGKHARSKSLSEGTDSRIRRQLTNKMRNGSDYSDSVEIPNTRSSKFSFRNQKRPQRV</sequence>
<feature type="transmembrane region" description="Helical" evidence="11">
    <location>
        <begin position="99"/>
        <end position="117"/>
    </location>
</feature>
<name>A0ABN8LCB9_9CNID</name>
<gene>
    <name evidence="13" type="ORF">PEVE_00013402</name>
</gene>
<evidence type="ECO:0000256" key="5">
    <source>
        <dbReference type="ARBA" id="ARBA00023040"/>
    </source>
</evidence>
<keyword evidence="8" id="KW-0325">Glycoprotein</keyword>
<dbReference type="Proteomes" id="UP001159427">
    <property type="component" value="Unassembled WGS sequence"/>
</dbReference>
<feature type="transmembrane region" description="Helical" evidence="11">
    <location>
        <begin position="138"/>
        <end position="159"/>
    </location>
</feature>
<evidence type="ECO:0000256" key="7">
    <source>
        <dbReference type="ARBA" id="ARBA00023170"/>
    </source>
</evidence>
<evidence type="ECO:0000256" key="2">
    <source>
        <dbReference type="ARBA" id="ARBA00022475"/>
    </source>
</evidence>
<reference evidence="13 14" key="1">
    <citation type="submission" date="2022-05" db="EMBL/GenBank/DDBJ databases">
        <authorList>
            <consortium name="Genoscope - CEA"/>
            <person name="William W."/>
        </authorList>
    </citation>
    <scope>NUCLEOTIDE SEQUENCE [LARGE SCALE GENOMIC DNA]</scope>
</reference>
<keyword evidence="9" id="KW-0807">Transducer</keyword>
<keyword evidence="6 11" id="KW-0472">Membrane</keyword>
<feature type="compositionally biased region" description="Polar residues" evidence="10">
    <location>
        <begin position="334"/>
        <end position="356"/>
    </location>
</feature>
<dbReference type="EMBL" id="CALNXI010000002">
    <property type="protein sequence ID" value="CAH3013745.1"/>
    <property type="molecule type" value="Genomic_DNA"/>
</dbReference>
<evidence type="ECO:0000256" key="8">
    <source>
        <dbReference type="ARBA" id="ARBA00023180"/>
    </source>
</evidence>
<dbReference type="PRINTS" id="PR00237">
    <property type="entry name" value="GPCRRHODOPSN"/>
</dbReference>
<accession>A0ABN8LCB9</accession>
<feature type="transmembrane region" description="Helical" evidence="11">
    <location>
        <begin position="274"/>
        <end position="294"/>
    </location>
</feature>
<feature type="transmembrane region" description="Helical" evidence="11">
    <location>
        <begin position="57"/>
        <end position="79"/>
    </location>
</feature>
<evidence type="ECO:0000256" key="4">
    <source>
        <dbReference type="ARBA" id="ARBA00022989"/>
    </source>
</evidence>
<evidence type="ECO:0000256" key="9">
    <source>
        <dbReference type="ARBA" id="ARBA00023224"/>
    </source>
</evidence>
<comment type="subcellular location">
    <subcellularLocation>
        <location evidence="1">Cell membrane</location>
        <topology evidence="1">Multi-pass membrane protein</topology>
    </subcellularLocation>
</comment>
<dbReference type="InterPro" id="IPR017452">
    <property type="entry name" value="GPCR_Rhodpsn_7TM"/>
</dbReference>
<feature type="transmembrane region" description="Helical" evidence="11">
    <location>
        <begin position="174"/>
        <end position="197"/>
    </location>
</feature>
<evidence type="ECO:0000256" key="1">
    <source>
        <dbReference type="ARBA" id="ARBA00004651"/>
    </source>
</evidence>
<dbReference type="Pfam" id="PF00001">
    <property type="entry name" value="7tm_1"/>
    <property type="match status" value="1"/>
</dbReference>
<proteinExistence type="predicted"/>
<dbReference type="CDD" id="cd00637">
    <property type="entry name" value="7tm_classA_rhodopsin-like"/>
    <property type="match status" value="1"/>
</dbReference>